<dbReference type="EMBL" id="UZAM01008466">
    <property type="protein sequence ID" value="VDP05094.1"/>
    <property type="molecule type" value="Genomic_DNA"/>
</dbReference>
<reference evidence="3" key="1">
    <citation type="submission" date="2016-06" db="UniProtKB">
        <authorList>
            <consortium name="WormBaseParasite"/>
        </authorList>
    </citation>
    <scope>IDENTIFICATION</scope>
</reference>
<organism evidence="3">
    <name type="scientific">Soboliphyme baturini</name>
    <dbReference type="NCBI Taxonomy" id="241478"/>
    <lineage>
        <taxon>Eukaryota</taxon>
        <taxon>Metazoa</taxon>
        <taxon>Ecdysozoa</taxon>
        <taxon>Nematoda</taxon>
        <taxon>Enoplea</taxon>
        <taxon>Dorylaimia</taxon>
        <taxon>Dioctophymatida</taxon>
        <taxon>Dioctophymatoidea</taxon>
        <taxon>Soboliphymatidae</taxon>
        <taxon>Soboliphyme</taxon>
    </lineage>
</organism>
<evidence type="ECO:0000313" key="3">
    <source>
        <dbReference type="WBParaSite" id="SBAD_0000485601-mRNA-1"/>
    </source>
</evidence>
<evidence type="ECO:0000313" key="2">
    <source>
        <dbReference type="Proteomes" id="UP000270296"/>
    </source>
</evidence>
<dbReference type="Proteomes" id="UP000270296">
    <property type="component" value="Unassembled WGS sequence"/>
</dbReference>
<protein>
    <submittedName>
        <fullName evidence="1 3">Uncharacterized protein</fullName>
    </submittedName>
</protein>
<dbReference type="AlphaFoldDB" id="A0A183IM14"/>
<name>A0A183IM14_9BILA</name>
<proteinExistence type="predicted"/>
<sequence>MHEEEHVLERRDHHCSTPRTILRYLRFRLQKVQLLFALNGLHLKMMNREEDDEDNEDELDSPSLTAKFLHFAVLICCHI</sequence>
<accession>A0A183IM14</accession>
<gene>
    <name evidence="1" type="ORF">SBAD_LOCUS4660</name>
</gene>
<reference evidence="1 2" key="2">
    <citation type="submission" date="2018-11" db="EMBL/GenBank/DDBJ databases">
        <authorList>
            <consortium name="Pathogen Informatics"/>
        </authorList>
    </citation>
    <scope>NUCLEOTIDE SEQUENCE [LARGE SCALE GENOMIC DNA]</scope>
</reference>
<evidence type="ECO:0000313" key="1">
    <source>
        <dbReference type="EMBL" id="VDP05094.1"/>
    </source>
</evidence>
<dbReference type="WBParaSite" id="SBAD_0000485601-mRNA-1">
    <property type="protein sequence ID" value="SBAD_0000485601-mRNA-1"/>
    <property type="gene ID" value="SBAD_0000485601"/>
</dbReference>
<keyword evidence="2" id="KW-1185">Reference proteome</keyword>